<comment type="caution">
    <text evidence="1">The sequence shown here is derived from an EMBL/GenBank/DDBJ whole genome shotgun (WGS) entry which is preliminary data.</text>
</comment>
<keyword evidence="2" id="KW-1185">Reference proteome</keyword>
<dbReference type="Proteomes" id="UP001634394">
    <property type="component" value="Unassembled WGS sequence"/>
</dbReference>
<organism evidence="1 2">
    <name type="scientific">Sinanodonta woodiana</name>
    <name type="common">Chinese pond mussel</name>
    <name type="synonym">Anodonta woodiana</name>
    <dbReference type="NCBI Taxonomy" id="1069815"/>
    <lineage>
        <taxon>Eukaryota</taxon>
        <taxon>Metazoa</taxon>
        <taxon>Spiralia</taxon>
        <taxon>Lophotrochozoa</taxon>
        <taxon>Mollusca</taxon>
        <taxon>Bivalvia</taxon>
        <taxon>Autobranchia</taxon>
        <taxon>Heteroconchia</taxon>
        <taxon>Palaeoheterodonta</taxon>
        <taxon>Unionida</taxon>
        <taxon>Unionoidea</taxon>
        <taxon>Unionidae</taxon>
        <taxon>Unioninae</taxon>
        <taxon>Sinanodonta</taxon>
    </lineage>
</organism>
<protein>
    <submittedName>
        <fullName evidence="1">Uncharacterized protein</fullName>
    </submittedName>
</protein>
<evidence type="ECO:0000313" key="2">
    <source>
        <dbReference type="Proteomes" id="UP001634394"/>
    </source>
</evidence>
<gene>
    <name evidence="1" type="ORF">ACJMK2_008351</name>
</gene>
<sequence length="105" mass="11800">MWDRVTRSPFNNNSIQELCGAEEVPFQQQHYSRAMWDRIGPLSTATVFKSYVGQSRSPFNNNSIQELCGAELQGPLSTITVFKSYVGQNRSSFNSNSIQELCGSE</sequence>
<dbReference type="EMBL" id="JBJQND010000011">
    <property type="protein sequence ID" value="KAL3862380.1"/>
    <property type="molecule type" value="Genomic_DNA"/>
</dbReference>
<dbReference type="AlphaFoldDB" id="A0ABD3VLU9"/>
<evidence type="ECO:0000313" key="1">
    <source>
        <dbReference type="EMBL" id="KAL3862380.1"/>
    </source>
</evidence>
<proteinExistence type="predicted"/>
<reference evidence="1 2" key="1">
    <citation type="submission" date="2024-11" db="EMBL/GenBank/DDBJ databases">
        <title>Chromosome-level genome assembly of the freshwater bivalve Anodonta woodiana.</title>
        <authorList>
            <person name="Chen X."/>
        </authorList>
    </citation>
    <scope>NUCLEOTIDE SEQUENCE [LARGE SCALE GENOMIC DNA]</scope>
    <source>
        <strain evidence="1">MN2024</strain>
        <tissue evidence="1">Gills</tissue>
    </source>
</reference>
<name>A0ABD3VLU9_SINWO</name>
<accession>A0ABD3VLU9</accession>